<dbReference type="EMBL" id="NPBQ01000013">
    <property type="protein sequence ID" value="PAD85054.1"/>
    <property type="molecule type" value="Genomic_DNA"/>
</dbReference>
<proteinExistence type="predicted"/>
<reference evidence="2 3" key="1">
    <citation type="submission" date="2017-07" db="EMBL/GenBank/DDBJ databases">
        <title>Isolation and whole genome analysis of endospore-forming bacteria from heroin.</title>
        <authorList>
            <person name="Kalinowski J."/>
            <person name="Ahrens B."/>
            <person name="Al-Dilaimi A."/>
            <person name="Winkler A."/>
            <person name="Wibberg D."/>
            <person name="Schleenbecker U."/>
            <person name="Ruckert C."/>
            <person name="Wolfel R."/>
            <person name="Grass G."/>
        </authorList>
    </citation>
    <scope>NUCLEOTIDE SEQUENCE [LARGE SCALE GENOMIC DNA]</scope>
    <source>
        <strain evidence="2 3">7521-2</strain>
    </source>
</reference>
<organism evidence="2 3">
    <name type="scientific">Niallia circulans</name>
    <name type="common">Bacillus circulans</name>
    <dbReference type="NCBI Taxonomy" id="1397"/>
    <lineage>
        <taxon>Bacteria</taxon>
        <taxon>Bacillati</taxon>
        <taxon>Bacillota</taxon>
        <taxon>Bacilli</taxon>
        <taxon>Bacillales</taxon>
        <taxon>Bacillaceae</taxon>
        <taxon>Niallia</taxon>
    </lineage>
</organism>
<sequence length="263" mass="30875">MDLTIVEQNNQLLVDSREVAEMVEIEHKELLRKIEGTENGKYIGYIPTLTKGKIPPSDFFIKSNYIDRTGRNAKHYLLTKKGCDMVANKLTGEKGILFTATYVTKFEEMENKLKHVTLHSYMIEDPIARAEKWIEEQKERKRIETQKLMLEQQVKEYEPKVTYYDEILKSKTAMTITQIAKDYGMSGKAMNQLLHKEKVQYKQSGQWLLYSNHQDKGYTKSDTHLDKKGNAHMNTKWTQKGRLFIYDLLKRKDVLPVMEQNEK</sequence>
<evidence type="ECO:0000259" key="1">
    <source>
        <dbReference type="Pfam" id="PF03374"/>
    </source>
</evidence>
<evidence type="ECO:0000313" key="3">
    <source>
        <dbReference type="Proteomes" id="UP000216961"/>
    </source>
</evidence>
<dbReference type="InterPro" id="IPR014054">
    <property type="entry name" value="Phage_regulatory_Rha"/>
</dbReference>
<feature type="domain" description="Antirepressor protein C-terminal" evidence="1">
    <location>
        <begin position="151"/>
        <end position="250"/>
    </location>
</feature>
<accession>A0AA91TWC3</accession>
<name>A0AA91TWC3_NIACI</name>
<gene>
    <name evidence="2" type="ORF">CHH57_01715</name>
</gene>
<dbReference type="Pfam" id="PF09669">
    <property type="entry name" value="Phage_pRha"/>
    <property type="match status" value="1"/>
</dbReference>
<dbReference type="Proteomes" id="UP000216961">
    <property type="component" value="Unassembled WGS sequence"/>
</dbReference>
<dbReference type="RefSeq" id="WP_095328596.1">
    <property type="nucleotide sequence ID" value="NZ_NPBQ01000013.1"/>
</dbReference>
<dbReference type="Pfam" id="PF03374">
    <property type="entry name" value="ANT"/>
    <property type="match status" value="1"/>
</dbReference>
<comment type="caution">
    <text evidence="2">The sequence shown here is derived from an EMBL/GenBank/DDBJ whole genome shotgun (WGS) entry which is preliminary data.</text>
</comment>
<dbReference type="GO" id="GO:0003677">
    <property type="term" value="F:DNA binding"/>
    <property type="evidence" value="ECO:0007669"/>
    <property type="project" value="InterPro"/>
</dbReference>
<dbReference type="InterPro" id="IPR005039">
    <property type="entry name" value="Ant_C"/>
</dbReference>
<dbReference type="AlphaFoldDB" id="A0AA91TWC3"/>
<evidence type="ECO:0000313" key="2">
    <source>
        <dbReference type="EMBL" id="PAD85054.1"/>
    </source>
</evidence>
<protein>
    <submittedName>
        <fullName evidence="2">Rha family transcriptional regulator</fullName>
    </submittedName>
</protein>